<dbReference type="Proteomes" id="UP000887574">
    <property type="component" value="Unplaced"/>
</dbReference>
<evidence type="ECO:0000313" key="1">
    <source>
        <dbReference type="Proteomes" id="UP000887574"/>
    </source>
</evidence>
<proteinExistence type="predicted"/>
<organism evidence="1 2">
    <name type="scientific">Ditylenchus dipsaci</name>
    <dbReference type="NCBI Taxonomy" id="166011"/>
    <lineage>
        <taxon>Eukaryota</taxon>
        <taxon>Metazoa</taxon>
        <taxon>Ecdysozoa</taxon>
        <taxon>Nematoda</taxon>
        <taxon>Chromadorea</taxon>
        <taxon>Rhabditida</taxon>
        <taxon>Tylenchina</taxon>
        <taxon>Tylenchomorpha</taxon>
        <taxon>Sphaerularioidea</taxon>
        <taxon>Anguinidae</taxon>
        <taxon>Anguininae</taxon>
        <taxon>Ditylenchus</taxon>
    </lineage>
</organism>
<name>A0A915DRR5_9BILA</name>
<sequence>MVDISRHRMNKWRAIHHEAHPAKIPTIPPSLYQQAFTLKLRGVKWLQIQGTHKYAVSYDKHMSENDLRTFYNNYLRRSYESWNYYKRLRSSFCIVRPSEKWPNYYECNCLTGSKKVIVSTVYC</sequence>
<reference evidence="2" key="1">
    <citation type="submission" date="2022-11" db="UniProtKB">
        <authorList>
            <consortium name="WormBaseParasite"/>
        </authorList>
    </citation>
    <scope>IDENTIFICATION</scope>
</reference>
<dbReference type="AlphaFoldDB" id="A0A915DRR5"/>
<protein>
    <submittedName>
        <fullName evidence="2">Uncharacterized protein</fullName>
    </submittedName>
</protein>
<keyword evidence="1" id="KW-1185">Reference proteome</keyword>
<evidence type="ECO:0000313" key="2">
    <source>
        <dbReference type="WBParaSite" id="jg22222"/>
    </source>
</evidence>
<dbReference type="WBParaSite" id="jg22222">
    <property type="protein sequence ID" value="jg22222"/>
    <property type="gene ID" value="jg22222"/>
</dbReference>
<accession>A0A915DRR5</accession>